<evidence type="ECO:0000256" key="3">
    <source>
        <dbReference type="ARBA" id="ARBA00022490"/>
    </source>
</evidence>
<evidence type="ECO:0000256" key="8">
    <source>
        <dbReference type="SAM" id="MobiDB-lite"/>
    </source>
</evidence>
<feature type="region of interest" description="Disordered" evidence="8">
    <location>
        <begin position="1"/>
        <end position="89"/>
    </location>
</feature>
<feature type="compositionally biased region" description="Low complexity" evidence="8">
    <location>
        <begin position="951"/>
        <end position="966"/>
    </location>
</feature>
<keyword evidence="7" id="KW-0648">Protein biosynthesis</keyword>
<protein>
    <recommendedName>
        <fullName evidence="9">MIF4G domain-containing protein</fullName>
    </recommendedName>
</protein>
<evidence type="ECO:0000256" key="1">
    <source>
        <dbReference type="ARBA" id="ARBA00004496"/>
    </source>
</evidence>
<gene>
    <name evidence="10" type="ORF">HG535_0E05810</name>
</gene>
<evidence type="ECO:0000256" key="2">
    <source>
        <dbReference type="ARBA" id="ARBA00005775"/>
    </source>
</evidence>
<feature type="compositionally biased region" description="Polar residues" evidence="8">
    <location>
        <begin position="976"/>
        <end position="989"/>
    </location>
</feature>
<dbReference type="GO" id="GO:0003729">
    <property type="term" value="F:mRNA binding"/>
    <property type="evidence" value="ECO:0007669"/>
    <property type="project" value="TreeGrafter"/>
</dbReference>
<evidence type="ECO:0000256" key="7">
    <source>
        <dbReference type="ARBA" id="ARBA00022917"/>
    </source>
</evidence>
<evidence type="ECO:0000256" key="5">
    <source>
        <dbReference type="ARBA" id="ARBA00022553"/>
    </source>
</evidence>
<name>A0A7H9B4M3_ZYGMR</name>
<feature type="compositionally biased region" description="Basic and acidic residues" evidence="8">
    <location>
        <begin position="388"/>
        <end position="397"/>
    </location>
</feature>
<evidence type="ECO:0000313" key="11">
    <source>
        <dbReference type="Proteomes" id="UP000509704"/>
    </source>
</evidence>
<evidence type="ECO:0000259" key="9">
    <source>
        <dbReference type="SMART" id="SM00543"/>
    </source>
</evidence>
<dbReference type="FunFam" id="1.25.40.180:FF:000020">
    <property type="entry name" value="Eukaryotic translation initiation factor subunit"/>
    <property type="match status" value="1"/>
</dbReference>
<dbReference type="SUPFAM" id="SSF48371">
    <property type="entry name" value="ARM repeat"/>
    <property type="match status" value="1"/>
</dbReference>
<feature type="domain" description="MIF4G" evidence="9">
    <location>
        <begin position="678"/>
        <end position="921"/>
    </location>
</feature>
<feature type="compositionally biased region" description="Basic and acidic residues" evidence="8">
    <location>
        <begin position="606"/>
        <end position="640"/>
    </location>
</feature>
<dbReference type="SUPFAM" id="SSF101489">
    <property type="entry name" value="Eukaryotic initiation factor 4f subunit eIF4g, eIF4e-binding domain"/>
    <property type="match status" value="1"/>
</dbReference>
<feature type="region of interest" description="Disordered" evidence="8">
    <location>
        <begin position="550"/>
        <end position="667"/>
    </location>
</feature>
<feature type="compositionally biased region" description="Low complexity" evidence="8">
    <location>
        <begin position="17"/>
        <end position="26"/>
    </location>
</feature>
<comment type="similarity">
    <text evidence="2">Belongs to the eukaryotic initiation factor 4G family.</text>
</comment>
<dbReference type="InterPro" id="IPR016024">
    <property type="entry name" value="ARM-type_fold"/>
</dbReference>
<dbReference type="Gene3D" id="1.20.970.30">
    <property type="entry name" value="eIF4G, eIF4E-binding domain"/>
    <property type="match status" value="1"/>
</dbReference>
<dbReference type="EMBL" id="CP058608">
    <property type="protein sequence ID" value="QLG73497.1"/>
    <property type="molecule type" value="Genomic_DNA"/>
</dbReference>
<dbReference type="GO" id="GO:0003743">
    <property type="term" value="F:translation initiation factor activity"/>
    <property type="evidence" value="ECO:0007669"/>
    <property type="project" value="UniProtKB-KW"/>
</dbReference>
<dbReference type="PANTHER" id="PTHR23253">
    <property type="entry name" value="EUKARYOTIC TRANSLATION INITIATION FACTOR 4 GAMMA"/>
    <property type="match status" value="1"/>
</dbReference>
<feature type="compositionally biased region" description="Basic and acidic residues" evidence="8">
    <location>
        <begin position="296"/>
        <end position="322"/>
    </location>
</feature>
<dbReference type="PANTHER" id="PTHR23253:SF9">
    <property type="entry name" value="EUKARYOTIC TRANSLATION INITIATION FACTOR 4 GAMMA 2"/>
    <property type="match status" value="1"/>
</dbReference>
<keyword evidence="5" id="KW-0597">Phosphoprotein</keyword>
<dbReference type="OrthoDB" id="514777at2759"/>
<organism evidence="10 11">
    <name type="scientific">Zygotorulaspora mrakii</name>
    <name type="common">Zygosaccharomyces mrakii</name>
    <dbReference type="NCBI Taxonomy" id="42260"/>
    <lineage>
        <taxon>Eukaryota</taxon>
        <taxon>Fungi</taxon>
        <taxon>Dikarya</taxon>
        <taxon>Ascomycota</taxon>
        <taxon>Saccharomycotina</taxon>
        <taxon>Saccharomycetes</taxon>
        <taxon>Saccharomycetales</taxon>
        <taxon>Saccharomycetaceae</taxon>
        <taxon>Zygotorulaspora</taxon>
    </lineage>
</organism>
<keyword evidence="4" id="KW-0396">Initiation factor</keyword>
<evidence type="ECO:0000313" key="10">
    <source>
        <dbReference type="EMBL" id="QLG73497.1"/>
    </source>
</evidence>
<comment type="subcellular location">
    <subcellularLocation>
        <location evidence="1">Cytoplasm</location>
    </subcellularLocation>
</comment>
<feature type="region of interest" description="Disordered" evidence="8">
    <location>
        <begin position="296"/>
        <end position="341"/>
    </location>
</feature>
<dbReference type="Gene3D" id="1.25.40.180">
    <property type="match status" value="1"/>
</dbReference>
<dbReference type="GO" id="GO:0016281">
    <property type="term" value="C:eukaryotic translation initiation factor 4F complex"/>
    <property type="evidence" value="ECO:0007669"/>
    <property type="project" value="TreeGrafter"/>
</dbReference>
<dbReference type="InterPro" id="IPR003890">
    <property type="entry name" value="MIF4G-like_typ-3"/>
</dbReference>
<dbReference type="Proteomes" id="UP000509704">
    <property type="component" value="Chromosome 5"/>
</dbReference>
<dbReference type="Pfam" id="PF02854">
    <property type="entry name" value="MIF4G"/>
    <property type="match status" value="1"/>
</dbReference>
<dbReference type="SMART" id="SM00543">
    <property type="entry name" value="MIF4G"/>
    <property type="match status" value="1"/>
</dbReference>
<keyword evidence="6" id="KW-0694">RNA-binding</keyword>
<dbReference type="GeneID" id="59237239"/>
<dbReference type="KEGG" id="zmk:HG535_0E05810"/>
<feature type="compositionally biased region" description="Polar residues" evidence="8">
    <location>
        <begin position="62"/>
        <end position="72"/>
    </location>
</feature>
<dbReference type="RefSeq" id="XP_037145224.1">
    <property type="nucleotide sequence ID" value="XM_037289329.1"/>
</dbReference>
<dbReference type="InterPro" id="IPR036211">
    <property type="entry name" value="eIF4G_eIF4E-bd_sf"/>
</dbReference>
<evidence type="ECO:0000256" key="6">
    <source>
        <dbReference type="ARBA" id="ARBA00022884"/>
    </source>
</evidence>
<reference evidence="10 11" key="1">
    <citation type="submission" date="2020-07" db="EMBL/GenBank/DDBJ databases">
        <title>The yeast mating-type switching endonuclease HO is a domesticated member of an unorthodox homing genetic element family.</title>
        <authorList>
            <person name="Coughlan A.Y."/>
            <person name="Lombardi L."/>
            <person name="Braun-Galleani S."/>
            <person name="Martos A.R."/>
            <person name="Galeote V."/>
            <person name="Bigey F."/>
            <person name="Dequin S."/>
            <person name="Byrne K.P."/>
            <person name="Wolfe K.H."/>
        </authorList>
    </citation>
    <scope>NUCLEOTIDE SEQUENCE [LARGE SCALE GENOMIC DNA]</scope>
    <source>
        <strain evidence="10 11">NRRL Y-6702</strain>
    </source>
</reference>
<feature type="compositionally biased region" description="Gly residues" evidence="8">
    <location>
        <begin position="567"/>
        <end position="576"/>
    </location>
</feature>
<proteinExistence type="inferred from homology"/>
<feature type="region of interest" description="Disordered" evidence="8">
    <location>
        <begin position="379"/>
        <end position="475"/>
    </location>
</feature>
<evidence type="ECO:0000256" key="4">
    <source>
        <dbReference type="ARBA" id="ARBA00022540"/>
    </source>
</evidence>
<keyword evidence="11" id="KW-1185">Reference proteome</keyword>
<feature type="region of interest" description="Disordered" evidence="8">
    <location>
        <begin position="938"/>
        <end position="1020"/>
    </location>
</feature>
<sequence length="1020" mass="115024">MSEQLEAHGKQSAHPAQQPQQPEQEQIVAGVPENIYPGYEQVTDEQYHQQPYHYNAAKGYSQRGTRNGNPAKQGQPRGGRYGSNKYNYNVNSNSPSGQFNRFNEAAGGGHARNYNSNGYKPHRRNINPAAMNMQWQGYYNPQMYYMAPQLAPGNASAATSMEMPQSTSPIQTHASSASPPATRKIEITTKTGEHLDLNSLHSHNTHAILHNGTHQGFETKTPGSATRITENVTESDKIPETALNEKRNENILNPTEKGITEAEKTKREFLEQIKQRKAALERKKLEQFEALKTKTTEKEVTLESNEKERKDAPFSVSEKDLDTNDTLSPIFQETEKTSKDEKQLLSEATVSMNEQKVSAIDEEILSTQLVNSKEPIQAAVKQENVTEEQNKDQKPADIETESQSASKDASEVKVAANEENEESSVIGNLDTKDLETPVDDAKTESEEAEIKAEGAKSAVDDTKPEEAENKADTSDVVADITMTELLEKLDNAKPIEDIYSFKYPAGVDLPDPRYQKSHIKYTYGPTFLLQFKDRIKTAADEEWVKKAASKIVIPPGMNKAGKQRDGGSFGGPGGRMNGSDFRKSGSMRNMDGRSNSRNSSKKKSKRMLDDRRSNRSYTSRRDRERAEMERKEAEKPKEEVAPLVPSANRWVPKSKQQKNEKRMAPDGVTQLLEKDEVERKMKSLLNKLTLEMFDKISSDILTIAHQSKWENKGETLGIVIEQIFIKACDEPHWSSMYAQLCGKVVKELDPDIMDENNEGKTGPKLVLHYLVARCHAEFDKGWTDKLPTNEDGTALEPEMMSDEYYKAATAKRRGLGLVRFIGFLYRLNLLTGKMMFECFRRLMKDLSNNPSEETLESVIELLSTVGEQFETDSFSAGQATLEGSALLDSLFASLQGITQSETISSRMKFKLIDMKELRDKHWNSNKKEDGPKTIQQIHEEEKERQQRKSNSRSNSRRVNNSMGGRNTSRREVPSVSKDNFITTRSSSLRHTQKPVQKEEQRQPQMTATNIFNALMDDDDE</sequence>
<dbReference type="AlphaFoldDB" id="A0A7H9B4M3"/>
<accession>A0A7H9B4M3</accession>
<dbReference type="InterPro" id="IPR022745">
    <property type="entry name" value="eIF4G1_eIF4E-bd"/>
</dbReference>
<keyword evidence="3" id="KW-0963">Cytoplasm</keyword>
<feature type="compositionally biased region" description="Basic and acidic residues" evidence="8">
    <location>
        <begin position="430"/>
        <end position="473"/>
    </location>
</feature>
<feature type="compositionally biased region" description="Polar residues" evidence="8">
    <location>
        <begin position="1002"/>
        <end position="1011"/>
    </location>
</feature>
<dbReference type="GO" id="GO:0010494">
    <property type="term" value="C:cytoplasmic stress granule"/>
    <property type="evidence" value="ECO:0007669"/>
    <property type="project" value="UniProtKB-ARBA"/>
</dbReference>
<dbReference type="Pfam" id="PF12152">
    <property type="entry name" value="eIF_4G1"/>
    <property type="match status" value="1"/>
</dbReference>